<evidence type="ECO:0000256" key="8">
    <source>
        <dbReference type="SAM" id="Coils"/>
    </source>
</evidence>
<feature type="region of interest" description="Disordered" evidence="9">
    <location>
        <begin position="450"/>
        <end position="479"/>
    </location>
</feature>
<dbReference type="Proteomes" id="UP000636709">
    <property type="component" value="Unassembled WGS sequence"/>
</dbReference>
<accession>A0A835F9R1</accession>
<dbReference type="InterPro" id="IPR007930">
    <property type="entry name" value="DUF724"/>
</dbReference>
<dbReference type="GO" id="GO:0022857">
    <property type="term" value="F:transmembrane transporter activity"/>
    <property type="evidence" value="ECO:0007669"/>
    <property type="project" value="InterPro"/>
</dbReference>
<feature type="region of interest" description="Disordered" evidence="9">
    <location>
        <begin position="693"/>
        <end position="757"/>
    </location>
</feature>
<feature type="coiled-coil region" evidence="8">
    <location>
        <begin position="1161"/>
        <end position="1205"/>
    </location>
</feature>
<keyword evidence="4" id="KW-0341">Growth regulation</keyword>
<evidence type="ECO:0000256" key="7">
    <source>
        <dbReference type="ARBA" id="ARBA00023136"/>
    </source>
</evidence>
<comment type="caution">
    <text evidence="12">The sequence shown here is derived from an EMBL/GenBank/DDBJ whole genome shotgun (WGS) entry which is preliminary data.</text>
</comment>
<dbReference type="Pfam" id="PF03105">
    <property type="entry name" value="SPX"/>
    <property type="match status" value="1"/>
</dbReference>
<protein>
    <recommendedName>
        <fullName evidence="11">SPX domain-containing protein</fullName>
    </recommendedName>
</protein>
<evidence type="ECO:0000256" key="9">
    <source>
        <dbReference type="SAM" id="MobiDB-lite"/>
    </source>
</evidence>
<dbReference type="CDD" id="cd14479">
    <property type="entry name" value="SPX-MFS_plant"/>
    <property type="match status" value="1"/>
</dbReference>
<evidence type="ECO:0000256" key="4">
    <source>
        <dbReference type="ARBA" id="ARBA00022604"/>
    </source>
</evidence>
<dbReference type="InterPro" id="IPR011701">
    <property type="entry name" value="MFS"/>
</dbReference>
<name>A0A835F9R1_9POAL</name>
<feature type="compositionally biased region" description="Low complexity" evidence="9">
    <location>
        <begin position="736"/>
        <end position="747"/>
    </location>
</feature>
<dbReference type="SMART" id="SM00743">
    <property type="entry name" value="Agenet"/>
    <property type="match status" value="2"/>
</dbReference>
<evidence type="ECO:0000313" key="12">
    <source>
        <dbReference type="EMBL" id="KAF8732726.1"/>
    </source>
</evidence>
<dbReference type="OrthoDB" id="5588846at2759"/>
<keyword evidence="8" id="KW-0175">Coiled coil</keyword>
<dbReference type="InterPro" id="IPR004331">
    <property type="entry name" value="SPX_dom"/>
</dbReference>
<evidence type="ECO:0000259" key="11">
    <source>
        <dbReference type="PROSITE" id="PS51382"/>
    </source>
</evidence>
<dbReference type="InterPro" id="IPR014002">
    <property type="entry name" value="Agenet_dom_plant"/>
</dbReference>
<dbReference type="EMBL" id="JACEFO010001603">
    <property type="protein sequence ID" value="KAF8732726.1"/>
    <property type="molecule type" value="Genomic_DNA"/>
</dbReference>
<dbReference type="InterPro" id="IPR008395">
    <property type="entry name" value="Agenet-like_dom"/>
</dbReference>
<evidence type="ECO:0000256" key="6">
    <source>
        <dbReference type="ARBA" id="ARBA00022989"/>
    </source>
</evidence>
<feature type="transmembrane region" description="Helical" evidence="10">
    <location>
        <begin position="299"/>
        <end position="316"/>
    </location>
</feature>
<dbReference type="InterPro" id="IPR051068">
    <property type="entry name" value="MFS_Domain-Containing_Protein"/>
</dbReference>
<sequence length="1228" mass="136599">MHVLHKYYINYKLMKKKVKQYGQQLQQGEKDRRRVLKDFSKMLDDQIEKIVLFLLEQQGMLASRIEKLGKQRAILQEQPDISGIAELREAYREVGLDLIKLLKFVDLNATGIRKILKKFDKRFGYRFTDYYVTSRSNHPYSQLQQGVGAVVGALSRNLAELQERQGSYLSIYDQPASALKDPIIDMINSSVDKLTRSTNFLRFLGQHAMIADEESPSTAGEEEIEDKKYHFMSLMLNLANTFLYMVNTYIIVPTADDYSVSLGAASTVCGVVIGSMAVAQIFSSVYFSAWSNKSYFKPLIFSSIVLFFGNVCYAMAYDMKSLTVLIIGRLLCGMGSARAVNRRYISDCVPARIRMQASAGFVSASALGMACGPALAGLLQWKFKIYMVTFNQSTLPGWVMAAAWLCYLVWLAISFKEPNCATEVNDGTQNPASGQRVDIGQMENGLAQPLLTDSENKKNEDEDDEIDDSEEASEDSRKPATSIGSAYRLLTPSVKVQLLIYFMLKYAMEILLSESSVITNHYFSWNTSAVAIFLAILGLTVLPVNAVVGTYISNMFEDRQLLMVSQIALLVGIIFSFKVTSTYSAVQYVASALITFVSAEVLEGVNLSLLSSVMSSRLSRGTYNGGLLSTEAGTLARVVADCTITAAGYLGVGKLLNVTLLPSLVICATSGGDRTGSNLSELPVGWVSSSPLRKPITPRRPVAHRRPPAAAATADAAGLLRNPDRRKPRPGPGPARSPSSPAPSNGGELPPLPPGADVEVRIDGRGFFGNWYAATVIRYDPARGRRSKARYTDTYTDLLDDDHGGALTERFAPTHVRPRPPHPESPPRFLLYDKVEAFHNDGWWSGIVFSTAPESVTVAFPITREVLSFSPDLVRPRRDYIGGSDWVPSTAVVTVWRKGEVGVYEVGEKVKVWKKRHFFLGTVIKLIDDLSYLVEYSDLVKEGSGGAAKWKTLLEASTLGTLVLLYMLASTRQLLDRTVDKINSNEVTYQEHVRMIPLSFQSASNGLTAPSSGCQENRLADALGKNIDTQVPFVKTSHFWSQIEEMDVFKDFPQQPHFLPLQEYLPGLREGFAFGLMMSFNHFVESMRKSSIADNERSFEEKKSILDELKTHGFDVQYFETFLDKVIEVKIEYTKHLEEESAVEAEKLGAISSLSRNDSLLSEVDKSLAELTQKVEDLQKEGQLIEKERKDNEEKLLELNMAESSVKKTLDDDKRLFDSILASMLRSS</sequence>
<evidence type="ECO:0000256" key="2">
    <source>
        <dbReference type="ARBA" id="ARBA00008335"/>
    </source>
</evidence>
<evidence type="ECO:0000256" key="1">
    <source>
        <dbReference type="ARBA" id="ARBA00004141"/>
    </source>
</evidence>
<dbReference type="InterPro" id="IPR045264">
    <property type="entry name" value="SPXM_SPX_plant"/>
</dbReference>
<comment type="similarity">
    <text evidence="2">Belongs to the major facilitator superfamily.</text>
</comment>
<feature type="compositionally biased region" description="Acidic residues" evidence="9">
    <location>
        <begin position="461"/>
        <end position="473"/>
    </location>
</feature>
<feature type="transmembrane region" description="Helical" evidence="10">
    <location>
        <begin position="561"/>
        <end position="579"/>
    </location>
</feature>
<feature type="domain" description="SPX" evidence="11">
    <location>
        <begin position="1"/>
        <end position="133"/>
    </location>
</feature>
<feature type="transmembrane region" description="Helical" evidence="10">
    <location>
        <begin position="264"/>
        <end position="287"/>
    </location>
</feature>
<dbReference type="InterPro" id="IPR036259">
    <property type="entry name" value="MFS_trans_sf"/>
</dbReference>
<keyword evidence="5 10" id="KW-0812">Transmembrane</keyword>
<comment type="subcellular location">
    <subcellularLocation>
        <location evidence="1">Membrane</location>
        <topology evidence="1">Multi-pass membrane protein</topology>
    </subcellularLocation>
</comment>
<evidence type="ECO:0000313" key="13">
    <source>
        <dbReference type="Proteomes" id="UP000636709"/>
    </source>
</evidence>
<feature type="transmembrane region" description="Helical" evidence="10">
    <location>
        <begin position="322"/>
        <end position="340"/>
    </location>
</feature>
<dbReference type="GO" id="GO:0016020">
    <property type="term" value="C:membrane"/>
    <property type="evidence" value="ECO:0007669"/>
    <property type="project" value="UniProtKB-SubCell"/>
</dbReference>
<feature type="transmembrane region" description="Helical" evidence="10">
    <location>
        <begin position="395"/>
        <end position="413"/>
    </location>
</feature>
<feature type="transmembrane region" description="Helical" evidence="10">
    <location>
        <begin position="528"/>
        <end position="549"/>
    </location>
</feature>
<dbReference type="PANTHER" id="PTHR23510">
    <property type="entry name" value="INNER MEMBRANE TRANSPORT PROTEIN YAJR"/>
    <property type="match status" value="1"/>
</dbReference>
<reference evidence="12" key="1">
    <citation type="submission" date="2020-07" db="EMBL/GenBank/DDBJ databases">
        <title>Genome sequence and genetic diversity analysis of an under-domesticated orphan crop, white fonio (Digitaria exilis).</title>
        <authorList>
            <person name="Bennetzen J.L."/>
            <person name="Chen S."/>
            <person name="Ma X."/>
            <person name="Wang X."/>
            <person name="Yssel A.E.J."/>
            <person name="Chaluvadi S.R."/>
            <person name="Johnson M."/>
            <person name="Gangashetty P."/>
            <person name="Hamidou F."/>
            <person name="Sanogo M.D."/>
            <person name="Zwaenepoel A."/>
            <person name="Wallace J."/>
            <person name="Van De Peer Y."/>
            <person name="Van Deynze A."/>
        </authorList>
    </citation>
    <scope>NUCLEOTIDE SEQUENCE</scope>
    <source>
        <tissue evidence="12">Leaves</tissue>
    </source>
</reference>
<keyword evidence="3" id="KW-0813">Transport</keyword>
<dbReference type="Pfam" id="PF07690">
    <property type="entry name" value="MFS_1"/>
    <property type="match status" value="1"/>
</dbReference>
<dbReference type="AlphaFoldDB" id="A0A835F9R1"/>
<dbReference type="Pfam" id="PF05266">
    <property type="entry name" value="DUF724"/>
    <property type="match status" value="1"/>
</dbReference>
<evidence type="ECO:0000256" key="10">
    <source>
        <dbReference type="SAM" id="Phobius"/>
    </source>
</evidence>
<evidence type="ECO:0000256" key="5">
    <source>
        <dbReference type="ARBA" id="ARBA00022692"/>
    </source>
</evidence>
<feature type="transmembrane region" description="Helical" evidence="10">
    <location>
        <begin position="234"/>
        <end position="252"/>
    </location>
</feature>
<feature type="transmembrane region" description="Helical" evidence="10">
    <location>
        <begin position="361"/>
        <end position="383"/>
    </location>
</feature>
<proteinExistence type="inferred from homology"/>
<dbReference type="Pfam" id="PF05641">
    <property type="entry name" value="Agenet"/>
    <property type="match status" value="1"/>
</dbReference>
<gene>
    <name evidence="12" type="ORF">HU200_015061</name>
</gene>
<dbReference type="PANTHER" id="PTHR23510:SF78">
    <property type="entry name" value="SPX DOMAIN-CONTAINING MEMBRANE PROTEIN OS06G0129400"/>
    <property type="match status" value="1"/>
</dbReference>
<dbReference type="Gene3D" id="1.20.1250.20">
    <property type="entry name" value="MFS general substrate transporter like domains"/>
    <property type="match status" value="1"/>
</dbReference>
<feature type="transmembrane region" description="Helical" evidence="10">
    <location>
        <begin position="585"/>
        <end position="610"/>
    </location>
</feature>
<organism evidence="12 13">
    <name type="scientific">Digitaria exilis</name>
    <dbReference type="NCBI Taxonomy" id="1010633"/>
    <lineage>
        <taxon>Eukaryota</taxon>
        <taxon>Viridiplantae</taxon>
        <taxon>Streptophyta</taxon>
        <taxon>Embryophyta</taxon>
        <taxon>Tracheophyta</taxon>
        <taxon>Spermatophyta</taxon>
        <taxon>Magnoliopsida</taxon>
        <taxon>Liliopsida</taxon>
        <taxon>Poales</taxon>
        <taxon>Poaceae</taxon>
        <taxon>PACMAD clade</taxon>
        <taxon>Panicoideae</taxon>
        <taxon>Panicodae</taxon>
        <taxon>Paniceae</taxon>
        <taxon>Anthephorinae</taxon>
        <taxon>Digitaria</taxon>
    </lineage>
</organism>
<dbReference type="PROSITE" id="PS51382">
    <property type="entry name" value="SPX"/>
    <property type="match status" value="1"/>
</dbReference>
<evidence type="ECO:0000256" key="3">
    <source>
        <dbReference type="ARBA" id="ARBA00022448"/>
    </source>
</evidence>
<keyword evidence="6 10" id="KW-1133">Transmembrane helix</keyword>
<keyword evidence="13" id="KW-1185">Reference proteome</keyword>
<keyword evidence="7 10" id="KW-0472">Membrane</keyword>
<dbReference type="SUPFAM" id="SSF103473">
    <property type="entry name" value="MFS general substrate transporter"/>
    <property type="match status" value="1"/>
</dbReference>
<feature type="compositionally biased region" description="Low complexity" evidence="9">
    <location>
        <begin position="708"/>
        <end position="717"/>
    </location>
</feature>